<protein>
    <submittedName>
        <fullName evidence="1">3-polyprenyl-4-hydroxybenzoate carboxylyase</fullName>
        <ecNumber evidence="1">4.1.1.-</ecNumber>
    </submittedName>
</protein>
<reference evidence="1 2" key="1">
    <citation type="submission" date="2018-06" db="EMBL/GenBank/DDBJ databases">
        <authorList>
            <consortium name="Pathogen Informatics"/>
            <person name="Doyle S."/>
        </authorList>
    </citation>
    <scope>NUCLEOTIDE SEQUENCE [LARGE SCALE GENOMIC DNA]</scope>
    <source>
        <strain evidence="1 2">NCTC7304</strain>
    </source>
</reference>
<sequence>MGYYHPYGSCAGNTVLVDNTPIDYLDFASPVSGWVQKWGWMPQTNGRAKPNASGGVLLLKILKLPARIDAIWDEPGYL</sequence>
<name>A0A379T341_SALER</name>
<dbReference type="EC" id="4.1.1.-" evidence="1"/>
<gene>
    <name evidence="1" type="primary">ubiD_1</name>
    <name evidence="1" type="ORF">NCTC7304_05334</name>
</gene>
<dbReference type="Proteomes" id="UP000254762">
    <property type="component" value="Unassembled WGS sequence"/>
</dbReference>
<accession>A0A379T341</accession>
<evidence type="ECO:0000313" key="1">
    <source>
        <dbReference type="EMBL" id="SUG35738.1"/>
    </source>
</evidence>
<proteinExistence type="predicted"/>
<keyword evidence="1" id="KW-0456">Lyase</keyword>
<organism evidence="1 2">
    <name type="scientific">Salmonella enterica subsp. arizonae</name>
    <dbReference type="NCBI Taxonomy" id="59203"/>
    <lineage>
        <taxon>Bacteria</taxon>
        <taxon>Pseudomonadati</taxon>
        <taxon>Pseudomonadota</taxon>
        <taxon>Gammaproteobacteria</taxon>
        <taxon>Enterobacterales</taxon>
        <taxon>Enterobacteriaceae</taxon>
        <taxon>Salmonella</taxon>
    </lineage>
</organism>
<evidence type="ECO:0000313" key="2">
    <source>
        <dbReference type="Proteomes" id="UP000254762"/>
    </source>
</evidence>
<dbReference type="EMBL" id="UGXD01000002">
    <property type="protein sequence ID" value="SUG35738.1"/>
    <property type="molecule type" value="Genomic_DNA"/>
</dbReference>
<dbReference type="GO" id="GO:0016829">
    <property type="term" value="F:lyase activity"/>
    <property type="evidence" value="ECO:0007669"/>
    <property type="project" value="UniProtKB-KW"/>
</dbReference>
<dbReference type="AlphaFoldDB" id="A0A379T341"/>